<name>A0A3B1CH48_9ZZZZ</name>
<dbReference type="EMBL" id="UOGC01000150">
    <property type="protein sequence ID" value="VAX23284.1"/>
    <property type="molecule type" value="Genomic_DNA"/>
</dbReference>
<dbReference type="AlphaFoldDB" id="A0A3B1CH48"/>
<gene>
    <name evidence="1" type="ORF">MNBD_NITROSPINAE01-1134</name>
</gene>
<proteinExistence type="predicted"/>
<sequence>MGKHKRLNDGSFISFSGVALKRFTEMDAMGGVYKGNSTVARLLTRNGKEPVAGSHANDALDRKMLERVLKGVWNPVV</sequence>
<organism evidence="1">
    <name type="scientific">hydrothermal vent metagenome</name>
    <dbReference type="NCBI Taxonomy" id="652676"/>
    <lineage>
        <taxon>unclassified sequences</taxon>
        <taxon>metagenomes</taxon>
        <taxon>ecological metagenomes</taxon>
    </lineage>
</organism>
<accession>A0A3B1CH48</accession>
<evidence type="ECO:0000313" key="1">
    <source>
        <dbReference type="EMBL" id="VAX23284.1"/>
    </source>
</evidence>
<reference evidence="1" key="1">
    <citation type="submission" date="2018-06" db="EMBL/GenBank/DDBJ databases">
        <authorList>
            <person name="Zhirakovskaya E."/>
        </authorList>
    </citation>
    <scope>NUCLEOTIDE SEQUENCE</scope>
</reference>
<protein>
    <submittedName>
        <fullName evidence="1">Uncharacterized protein</fullName>
    </submittedName>
</protein>